<evidence type="ECO:0000256" key="5">
    <source>
        <dbReference type="ARBA" id="ARBA00022960"/>
    </source>
</evidence>
<dbReference type="Pfam" id="PF01098">
    <property type="entry name" value="FTSW_RODA_SPOVE"/>
    <property type="match status" value="1"/>
</dbReference>
<dbReference type="GO" id="GO:0009252">
    <property type="term" value="P:peptidoglycan biosynthetic process"/>
    <property type="evidence" value="ECO:0007669"/>
    <property type="project" value="UniProtKB-KW"/>
</dbReference>
<dbReference type="PANTHER" id="PTHR30474">
    <property type="entry name" value="CELL CYCLE PROTEIN"/>
    <property type="match status" value="1"/>
</dbReference>
<dbReference type="OrthoDB" id="9768187at2"/>
<evidence type="ECO:0000313" key="18">
    <source>
        <dbReference type="EMBL" id="KSU84941.1"/>
    </source>
</evidence>
<dbReference type="RefSeq" id="WP_061969179.1">
    <property type="nucleotide sequence ID" value="NZ_FMAV01000001.1"/>
</dbReference>
<keyword evidence="3" id="KW-0808">Transferase</keyword>
<proteinExistence type="inferred from homology"/>
<keyword evidence="6" id="KW-0573">Peptidoglycan synthesis</keyword>
<feature type="transmembrane region" description="Helical" evidence="17">
    <location>
        <begin position="47"/>
        <end position="69"/>
    </location>
</feature>
<feature type="transmembrane region" description="Helical" evidence="17">
    <location>
        <begin position="12"/>
        <end position="35"/>
    </location>
</feature>
<sequence length="385" mass="41678">MLKKMFRHYDYSLVIAILVLCAIGLVMVYSASIIVSINRFGYESNFFFIRQLVFLIAGLFCFLIAMIIPYHLYKKLIIPIVFGSIALLAAVLFIGRTTNNAQSWIYIGSIGFQPSEFVKLGLTIYLAAIFSKKKDKLENFAASAPPLSIFGIIFILIMKQPDLGTGMIIAATTGIIILSSRMKPVHKLLLIVSAVVVIALGSQVLTDEQKSRFTAAYAPFTDPEGQGFQLVNSYLAIAHGGITGTGLGQSIQKYGFLPEPQTDFIIAVIAEELGFWGVAIVVGLIAFVVIKGFITGLRSRDTYGSLLAFGISGMVGIQATVNLGAAIGLLPVTGVPLPFISYGGSSLVLLLISMGILVNISCHVNYKRKHQNPEQASVKENLRAV</sequence>
<evidence type="ECO:0000256" key="13">
    <source>
        <dbReference type="ARBA" id="ARBA00041418"/>
    </source>
</evidence>
<comment type="function">
    <text evidence="16">Peptidoglycan polymerase that is essential for cell division.</text>
</comment>
<feature type="transmembrane region" description="Helical" evidence="17">
    <location>
        <begin position="76"/>
        <end position="98"/>
    </location>
</feature>
<dbReference type="EMBL" id="LNQN01000001">
    <property type="protein sequence ID" value="KSU84941.1"/>
    <property type="molecule type" value="Genomic_DNA"/>
</dbReference>
<accession>A0A0V8JDB9</accession>
<keyword evidence="5" id="KW-0133">Cell shape</keyword>
<dbReference type="GO" id="GO:0032153">
    <property type="term" value="C:cell division site"/>
    <property type="evidence" value="ECO:0007669"/>
    <property type="project" value="TreeGrafter"/>
</dbReference>
<evidence type="ECO:0000256" key="17">
    <source>
        <dbReference type="SAM" id="Phobius"/>
    </source>
</evidence>
<keyword evidence="8 17" id="KW-0472">Membrane</keyword>
<dbReference type="GO" id="GO:0005886">
    <property type="term" value="C:plasma membrane"/>
    <property type="evidence" value="ECO:0007669"/>
    <property type="project" value="TreeGrafter"/>
</dbReference>
<organism evidence="18 19">
    <name type="scientific">Fictibacillus enclensis</name>
    <dbReference type="NCBI Taxonomy" id="1017270"/>
    <lineage>
        <taxon>Bacteria</taxon>
        <taxon>Bacillati</taxon>
        <taxon>Bacillota</taxon>
        <taxon>Bacilli</taxon>
        <taxon>Bacillales</taxon>
        <taxon>Fictibacillaceae</taxon>
        <taxon>Fictibacillus</taxon>
    </lineage>
</organism>
<comment type="caution">
    <text evidence="18">The sequence shown here is derived from an EMBL/GenBank/DDBJ whole genome shotgun (WGS) entry which is preliminary data.</text>
</comment>
<gene>
    <name evidence="18" type="ORF">AS030_05295</name>
</gene>
<dbReference type="InterPro" id="IPR001182">
    <property type="entry name" value="FtsW/RodA"/>
</dbReference>
<feature type="transmembrane region" description="Helical" evidence="17">
    <location>
        <begin position="104"/>
        <end position="128"/>
    </location>
</feature>
<comment type="similarity">
    <text evidence="11">Belongs to the SEDS family. FtsW subfamily.</text>
</comment>
<name>A0A0V8JDB9_9BACL</name>
<keyword evidence="19" id="KW-1185">Reference proteome</keyword>
<keyword evidence="18" id="KW-0132">Cell division</keyword>
<evidence type="ECO:0000256" key="7">
    <source>
        <dbReference type="ARBA" id="ARBA00022989"/>
    </source>
</evidence>
<feature type="transmembrane region" description="Helical" evidence="17">
    <location>
        <begin position="273"/>
        <end position="294"/>
    </location>
</feature>
<comment type="subcellular location">
    <subcellularLocation>
        <location evidence="1">Membrane</location>
        <topology evidence="1">Multi-pass membrane protein</topology>
    </subcellularLocation>
</comment>
<evidence type="ECO:0000256" key="15">
    <source>
        <dbReference type="ARBA" id="ARBA00049902"/>
    </source>
</evidence>
<dbReference type="Proteomes" id="UP000054099">
    <property type="component" value="Unassembled WGS sequence"/>
</dbReference>
<comment type="catalytic activity">
    <reaction evidence="15">
        <text>[GlcNAc-(1-&gt;4)-Mur2Ac(oyl-L-Ala-gamma-D-Glu-L-Lys-D-Ala-D-Ala)](n)-di-trans,octa-cis-undecaprenyl diphosphate + beta-D-GlcNAc-(1-&gt;4)-Mur2Ac(oyl-L-Ala-gamma-D-Glu-L-Lys-D-Ala-D-Ala)-di-trans,octa-cis-undecaprenyl diphosphate = [GlcNAc-(1-&gt;4)-Mur2Ac(oyl-L-Ala-gamma-D-Glu-L-Lys-D-Ala-D-Ala)](n+1)-di-trans,octa-cis-undecaprenyl diphosphate + di-trans,octa-cis-undecaprenyl diphosphate + H(+)</text>
        <dbReference type="Rhea" id="RHEA:23708"/>
        <dbReference type="Rhea" id="RHEA-COMP:9602"/>
        <dbReference type="Rhea" id="RHEA-COMP:9603"/>
        <dbReference type="ChEBI" id="CHEBI:15378"/>
        <dbReference type="ChEBI" id="CHEBI:58405"/>
        <dbReference type="ChEBI" id="CHEBI:60033"/>
        <dbReference type="ChEBI" id="CHEBI:78435"/>
        <dbReference type="EC" id="2.4.99.28"/>
    </reaction>
</comment>
<evidence type="ECO:0000256" key="11">
    <source>
        <dbReference type="ARBA" id="ARBA00038053"/>
    </source>
</evidence>
<evidence type="ECO:0000256" key="10">
    <source>
        <dbReference type="ARBA" id="ARBA00033270"/>
    </source>
</evidence>
<keyword evidence="18" id="KW-0131">Cell cycle</keyword>
<dbReference type="EC" id="2.4.99.28" evidence="14"/>
<feature type="transmembrane region" description="Helical" evidence="17">
    <location>
        <begin position="188"/>
        <end position="205"/>
    </location>
</feature>
<dbReference type="InterPro" id="IPR018365">
    <property type="entry name" value="Cell_cycle_FtsW-rel_CS"/>
</dbReference>
<dbReference type="GO" id="GO:0008955">
    <property type="term" value="F:peptidoglycan glycosyltransferase activity"/>
    <property type="evidence" value="ECO:0007669"/>
    <property type="project" value="UniProtKB-EC"/>
</dbReference>
<feature type="transmembrane region" description="Helical" evidence="17">
    <location>
        <begin position="339"/>
        <end position="360"/>
    </location>
</feature>
<reference evidence="18 19" key="1">
    <citation type="journal article" date="2014" name="Antonie Van Leeuwenhoek">
        <title>Fictibacillus enclensis sp. nov., isolated from marine sediment.</title>
        <authorList>
            <person name="Dastager S.G."/>
            <person name="Mawlankar R."/>
            <person name="Srinivasan K."/>
            <person name="Tang S.K."/>
            <person name="Lee J.C."/>
            <person name="Ramana V.V."/>
            <person name="Shouche Y.S."/>
        </authorList>
    </citation>
    <scope>NUCLEOTIDE SEQUENCE [LARGE SCALE GENOMIC DNA]</scope>
    <source>
        <strain evidence="18 19">NIO-1003</strain>
    </source>
</reference>
<evidence type="ECO:0000256" key="8">
    <source>
        <dbReference type="ARBA" id="ARBA00023136"/>
    </source>
</evidence>
<dbReference type="AlphaFoldDB" id="A0A0V8JDB9"/>
<protein>
    <recommendedName>
        <fullName evidence="12">Probable peptidoglycan glycosyltransferase FtsW</fullName>
        <ecNumber evidence="14">2.4.99.28</ecNumber>
    </recommendedName>
    <alternativeName>
        <fullName evidence="13">Cell division protein FtsW</fullName>
    </alternativeName>
    <alternativeName>
        <fullName evidence="10">Cell wall polymerase</fullName>
    </alternativeName>
    <alternativeName>
        <fullName evidence="9">Peptidoglycan polymerase</fullName>
    </alternativeName>
</protein>
<evidence type="ECO:0000256" key="14">
    <source>
        <dbReference type="ARBA" id="ARBA00044770"/>
    </source>
</evidence>
<dbReference type="PROSITE" id="PS00428">
    <property type="entry name" value="FTSW_RODA_SPOVE"/>
    <property type="match status" value="1"/>
</dbReference>
<feature type="transmembrane region" description="Helical" evidence="17">
    <location>
        <begin position="140"/>
        <end position="157"/>
    </location>
</feature>
<evidence type="ECO:0000256" key="6">
    <source>
        <dbReference type="ARBA" id="ARBA00022984"/>
    </source>
</evidence>
<feature type="transmembrane region" description="Helical" evidence="17">
    <location>
        <begin position="163"/>
        <end position="181"/>
    </location>
</feature>
<dbReference type="GO" id="GO:0008360">
    <property type="term" value="P:regulation of cell shape"/>
    <property type="evidence" value="ECO:0007669"/>
    <property type="project" value="UniProtKB-KW"/>
</dbReference>
<evidence type="ECO:0000256" key="12">
    <source>
        <dbReference type="ARBA" id="ARBA00041185"/>
    </source>
</evidence>
<keyword evidence="2" id="KW-0328">Glycosyltransferase</keyword>
<evidence type="ECO:0000256" key="2">
    <source>
        <dbReference type="ARBA" id="ARBA00022676"/>
    </source>
</evidence>
<evidence type="ECO:0000256" key="16">
    <source>
        <dbReference type="ARBA" id="ARBA00049966"/>
    </source>
</evidence>
<evidence type="ECO:0000256" key="3">
    <source>
        <dbReference type="ARBA" id="ARBA00022679"/>
    </source>
</evidence>
<keyword evidence="7 17" id="KW-1133">Transmembrane helix</keyword>
<evidence type="ECO:0000256" key="4">
    <source>
        <dbReference type="ARBA" id="ARBA00022692"/>
    </source>
</evidence>
<dbReference type="GO" id="GO:0051301">
    <property type="term" value="P:cell division"/>
    <property type="evidence" value="ECO:0007669"/>
    <property type="project" value="UniProtKB-KW"/>
</dbReference>
<evidence type="ECO:0000256" key="1">
    <source>
        <dbReference type="ARBA" id="ARBA00004141"/>
    </source>
</evidence>
<evidence type="ECO:0000313" key="19">
    <source>
        <dbReference type="Proteomes" id="UP000054099"/>
    </source>
</evidence>
<dbReference type="PANTHER" id="PTHR30474:SF2">
    <property type="entry name" value="PEPTIDOGLYCAN GLYCOSYLTRANSFERASE FTSW-RELATED"/>
    <property type="match status" value="1"/>
</dbReference>
<keyword evidence="4 17" id="KW-0812">Transmembrane</keyword>
<dbReference type="GO" id="GO:0015648">
    <property type="term" value="F:lipid-linked peptidoglycan transporter activity"/>
    <property type="evidence" value="ECO:0007669"/>
    <property type="project" value="TreeGrafter"/>
</dbReference>
<evidence type="ECO:0000256" key="9">
    <source>
        <dbReference type="ARBA" id="ARBA00032370"/>
    </source>
</evidence>
<feature type="transmembrane region" description="Helical" evidence="17">
    <location>
        <begin position="306"/>
        <end position="327"/>
    </location>
</feature>